<dbReference type="EMBL" id="JACEIK010001037">
    <property type="protein sequence ID" value="MCD7465298.1"/>
    <property type="molecule type" value="Genomic_DNA"/>
</dbReference>
<evidence type="ECO:0000313" key="2">
    <source>
        <dbReference type="EMBL" id="MCD7465298.1"/>
    </source>
</evidence>
<proteinExistence type="predicted"/>
<dbReference type="Proteomes" id="UP000823775">
    <property type="component" value="Unassembled WGS sequence"/>
</dbReference>
<feature type="region of interest" description="Disordered" evidence="1">
    <location>
        <begin position="253"/>
        <end position="283"/>
    </location>
</feature>
<feature type="region of interest" description="Disordered" evidence="1">
    <location>
        <begin position="22"/>
        <end position="53"/>
    </location>
</feature>
<feature type="compositionally biased region" description="Gly residues" evidence="1">
    <location>
        <begin position="41"/>
        <end position="50"/>
    </location>
</feature>
<reference evidence="2 3" key="1">
    <citation type="journal article" date="2021" name="BMC Genomics">
        <title>Datura genome reveals duplications of psychoactive alkaloid biosynthetic genes and high mutation rate following tissue culture.</title>
        <authorList>
            <person name="Rajewski A."/>
            <person name="Carter-House D."/>
            <person name="Stajich J."/>
            <person name="Litt A."/>
        </authorList>
    </citation>
    <scope>NUCLEOTIDE SEQUENCE [LARGE SCALE GENOMIC DNA]</scope>
    <source>
        <strain evidence="2">AR-01</strain>
    </source>
</reference>
<organism evidence="2 3">
    <name type="scientific">Datura stramonium</name>
    <name type="common">Jimsonweed</name>
    <name type="synonym">Common thornapple</name>
    <dbReference type="NCBI Taxonomy" id="4076"/>
    <lineage>
        <taxon>Eukaryota</taxon>
        <taxon>Viridiplantae</taxon>
        <taxon>Streptophyta</taxon>
        <taxon>Embryophyta</taxon>
        <taxon>Tracheophyta</taxon>
        <taxon>Spermatophyta</taxon>
        <taxon>Magnoliopsida</taxon>
        <taxon>eudicotyledons</taxon>
        <taxon>Gunneridae</taxon>
        <taxon>Pentapetalae</taxon>
        <taxon>asterids</taxon>
        <taxon>lamiids</taxon>
        <taxon>Solanales</taxon>
        <taxon>Solanaceae</taxon>
        <taxon>Solanoideae</taxon>
        <taxon>Datureae</taxon>
        <taxon>Datura</taxon>
    </lineage>
</organism>
<sequence>MRGGEVIVVVKFSVPVWPENKREDEEKEIGEGGLPAHSGQSYGGGAGGVCRTGEERRGKRRVAPVCMWSMERGRWARQLALFGCCFNRKKMGEGDGHGDCRYCRRWLSLLPWREKREVTGWVCCRKLWRFGRVSGVYSGLFGESGGEKRRYAPMVTRPMSSFMKMFQPSSQSPPISSSKLSFSPYAPSSPNVYLGPYLRYPYLFKSSILTYSCSIKKDPHSQEISADQQEVREGQSNILQSDEEIIKEFIEVMNKEGDGGGEKTPTSAKERESSTHLSSPKWDGTPNPVVISIFPSQTLVDNDVPVNIALSNSLLNSLLSPGRDSKGTSYSS</sequence>
<comment type="caution">
    <text evidence="2">The sequence shown here is derived from an EMBL/GenBank/DDBJ whole genome shotgun (WGS) entry which is preliminary data.</text>
</comment>
<name>A0ABS8T2H4_DATST</name>
<evidence type="ECO:0000256" key="1">
    <source>
        <dbReference type="SAM" id="MobiDB-lite"/>
    </source>
</evidence>
<accession>A0ABS8T2H4</accession>
<protein>
    <submittedName>
        <fullName evidence="2">Uncharacterized protein</fullName>
    </submittedName>
</protein>
<gene>
    <name evidence="2" type="ORF">HAX54_001008</name>
</gene>
<evidence type="ECO:0000313" key="3">
    <source>
        <dbReference type="Proteomes" id="UP000823775"/>
    </source>
</evidence>
<keyword evidence="3" id="KW-1185">Reference proteome</keyword>